<comment type="caution">
    <text evidence="4">The sequence shown here is derived from an EMBL/GenBank/DDBJ whole genome shotgun (WGS) entry which is preliminary data.</text>
</comment>
<evidence type="ECO:0000313" key="4">
    <source>
        <dbReference type="EMBL" id="PVY95243.1"/>
    </source>
</evidence>
<keyword evidence="1" id="KW-0472">Membrane</keyword>
<dbReference type="Proteomes" id="UP000245793">
    <property type="component" value="Unassembled WGS sequence"/>
</dbReference>
<dbReference type="InterPro" id="IPR050860">
    <property type="entry name" value="FeoB_GTPase"/>
</dbReference>
<organism evidence="4 5">
    <name type="scientific">Ezakiella coagulans</name>
    <dbReference type="NCBI Taxonomy" id="46507"/>
    <lineage>
        <taxon>Bacteria</taxon>
        <taxon>Bacillati</taxon>
        <taxon>Bacillota</taxon>
        <taxon>Tissierellia</taxon>
        <taxon>Ezakiella</taxon>
    </lineage>
</organism>
<feature type="transmembrane region" description="Helical" evidence="1">
    <location>
        <begin position="203"/>
        <end position="222"/>
    </location>
</feature>
<dbReference type="InterPro" id="IPR011640">
    <property type="entry name" value="Fe2_transport_prot_B_C"/>
</dbReference>
<feature type="transmembrane region" description="Helical" evidence="1">
    <location>
        <begin position="25"/>
        <end position="43"/>
    </location>
</feature>
<keyword evidence="1" id="KW-1133">Transmembrane helix</keyword>
<evidence type="ECO:0000259" key="3">
    <source>
        <dbReference type="Pfam" id="PF07670"/>
    </source>
</evidence>
<evidence type="ECO:0000313" key="5">
    <source>
        <dbReference type="Proteomes" id="UP000245793"/>
    </source>
</evidence>
<keyword evidence="5" id="KW-1185">Reference proteome</keyword>
<dbReference type="PANTHER" id="PTHR43185">
    <property type="entry name" value="FERROUS IRON TRANSPORT PROTEIN B"/>
    <property type="match status" value="1"/>
</dbReference>
<evidence type="ECO:0000259" key="2">
    <source>
        <dbReference type="Pfam" id="PF07664"/>
    </source>
</evidence>
<feature type="transmembrane region" description="Helical" evidence="1">
    <location>
        <begin position="112"/>
        <end position="137"/>
    </location>
</feature>
<feature type="transmembrane region" description="Helical" evidence="1">
    <location>
        <begin position="149"/>
        <end position="175"/>
    </location>
</feature>
<name>A0A2U1E5M0_9FIRM</name>
<dbReference type="GO" id="GO:0015093">
    <property type="term" value="F:ferrous iron transmembrane transporter activity"/>
    <property type="evidence" value="ECO:0007669"/>
    <property type="project" value="InterPro"/>
</dbReference>
<dbReference type="InterPro" id="IPR011642">
    <property type="entry name" value="Gate_dom"/>
</dbReference>
<dbReference type="Pfam" id="PF07664">
    <property type="entry name" value="FeoB_C"/>
    <property type="match status" value="1"/>
</dbReference>
<reference evidence="4 5" key="1">
    <citation type="submission" date="2018-04" db="EMBL/GenBank/DDBJ databases">
        <title>Genomic Encyclopedia of Type Strains, Phase IV (KMG-IV): sequencing the most valuable type-strain genomes for metagenomic binning, comparative biology and taxonomic classification.</title>
        <authorList>
            <person name="Goeker M."/>
        </authorList>
    </citation>
    <scope>NUCLEOTIDE SEQUENCE [LARGE SCALE GENOMIC DNA]</scope>
    <source>
        <strain evidence="4 5">DSM 20705</strain>
    </source>
</reference>
<dbReference type="GO" id="GO:0005886">
    <property type="term" value="C:plasma membrane"/>
    <property type="evidence" value="ECO:0007669"/>
    <property type="project" value="TreeGrafter"/>
</dbReference>
<protein>
    <submittedName>
        <fullName evidence="4">Ferrous iron transport protein B</fullName>
    </submittedName>
</protein>
<accession>A0A2U1E5M0</accession>
<proteinExistence type="predicted"/>
<sequence>MELPPYRLPTIKNVIIHMWEKGKSFIIKAGTVIFIACLTLWVLQSFNFKFEYLGEDTESSMLAQIGGALRYIFVPLGFGDSWAPAVASITGLVAKEVVVATFASVGSKVPIYFSYVTAFSFIIFTMFAAPCFAAIGAMKRELVNTKDTLFTVGFQTTLAYVLSFIVNQVGSLIFAGTKYTEKIHLDHSILEEASESIDVKGNLILYVIAGLIVVAVIGALITRLRQKSKYKKVA</sequence>
<dbReference type="Pfam" id="PF07670">
    <property type="entry name" value="Gate"/>
    <property type="match status" value="1"/>
</dbReference>
<dbReference type="AlphaFoldDB" id="A0A2U1E5M0"/>
<feature type="domain" description="Ferrous iron transport protein B C-terminal" evidence="2">
    <location>
        <begin position="1"/>
        <end position="21"/>
    </location>
</feature>
<keyword evidence="1" id="KW-0812">Transmembrane</keyword>
<evidence type="ECO:0000256" key="1">
    <source>
        <dbReference type="SAM" id="Phobius"/>
    </source>
</evidence>
<gene>
    <name evidence="4" type="ORF">C7381_102132</name>
</gene>
<feature type="domain" description="Nucleoside transporter/FeoB GTPase Gate" evidence="3">
    <location>
        <begin position="27"/>
        <end position="142"/>
    </location>
</feature>
<dbReference type="PANTHER" id="PTHR43185:SF1">
    <property type="entry name" value="FE(2+) TRANSPORTER FEOB"/>
    <property type="match status" value="1"/>
</dbReference>
<dbReference type="EMBL" id="QEKV01000002">
    <property type="protein sequence ID" value="PVY95243.1"/>
    <property type="molecule type" value="Genomic_DNA"/>
</dbReference>